<dbReference type="EnsemblMetazoa" id="XM_030979147">
    <property type="protein sequence ID" value="XP_030835007"/>
    <property type="gene ID" value="LOC115921577"/>
</dbReference>
<keyword evidence="3" id="KW-1185">Reference proteome</keyword>
<proteinExistence type="predicted"/>
<evidence type="ECO:0000313" key="2">
    <source>
        <dbReference type="EnsemblMetazoa" id="XP_030835007"/>
    </source>
</evidence>
<dbReference type="KEGG" id="spu:115921577"/>
<organism evidence="2 3">
    <name type="scientific">Strongylocentrotus purpuratus</name>
    <name type="common">Purple sea urchin</name>
    <dbReference type="NCBI Taxonomy" id="7668"/>
    <lineage>
        <taxon>Eukaryota</taxon>
        <taxon>Metazoa</taxon>
        <taxon>Echinodermata</taxon>
        <taxon>Eleutherozoa</taxon>
        <taxon>Echinozoa</taxon>
        <taxon>Echinoidea</taxon>
        <taxon>Euechinoidea</taxon>
        <taxon>Echinacea</taxon>
        <taxon>Camarodonta</taxon>
        <taxon>Echinidea</taxon>
        <taxon>Strongylocentrotidae</taxon>
        <taxon>Strongylocentrotus</taxon>
    </lineage>
</organism>
<dbReference type="InParanoid" id="A0A7M7SVV8"/>
<dbReference type="GeneID" id="115921577"/>
<sequence length="182" mass="19751">MVRKSKRLRPGKNATRTTPVSLPVKTCPCTCDTSDDSVSDGGGAPLLRSTSKTSAELPDKEKTGTTDSTKYQGLIPDKRPMKAPRRNLLSTEHLPITVEVALKEHPTDADDAFLSAIVPSAALPDEEEDDNKVSDLGRSRYVGLIPDSHVTTPESLREAFLDDVLPMTVEAETPQEDTNSLH</sequence>
<dbReference type="AlphaFoldDB" id="A0A7M7SVV8"/>
<name>A0A7M7SVV8_STRPU</name>
<reference evidence="3" key="1">
    <citation type="submission" date="2015-02" db="EMBL/GenBank/DDBJ databases">
        <title>Genome sequencing for Strongylocentrotus purpuratus.</title>
        <authorList>
            <person name="Murali S."/>
            <person name="Liu Y."/>
            <person name="Vee V."/>
            <person name="English A."/>
            <person name="Wang M."/>
            <person name="Skinner E."/>
            <person name="Han Y."/>
            <person name="Muzny D.M."/>
            <person name="Worley K.C."/>
            <person name="Gibbs R.A."/>
        </authorList>
    </citation>
    <scope>NUCLEOTIDE SEQUENCE</scope>
</reference>
<protein>
    <submittedName>
        <fullName evidence="2">Uncharacterized protein</fullName>
    </submittedName>
</protein>
<feature type="compositionally biased region" description="Basic residues" evidence="1">
    <location>
        <begin position="1"/>
        <end position="10"/>
    </location>
</feature>
<dbReference type="Proteomes" id="UP000007110">
    <property type="component" value="Unassembled WGS sequence"/>
</dbReference>
<reference evidence="2" key="2">
    <citation type="submission" date="2021-01" db="UniProtKB">
        <authorList>
            <consortium name="EnsemblMetazoa"/>
        </authorList>
    </citation>
    <scope>IDENTIFICATION</scope>
</reference>
<evidence type="ECO:0000256" key="1">
    <source>
        <dbReference type="SAM" id="MobiDB-lite"/>
    </source>
</evidence>
<dbReference type="RefSeq" id="XP_030835007.1">
    <property type="nucleotide sequence ID" value="XM_030979147.1"/>
</dbReference>
<accession>A0A7M7SVV8</accession>
<feature type="region of interest" description="Disordered" evidence="1">
    <location>
        <begin position="1"/>
        <end position="83"/>
    </location>
</feature>
<evidence type="ECO:0000313" key="3">
    <source>
        <dbReference type="Proteomes" id="UP000007110"/>
    </source>
</evidence>